<proteinExistence type="predicted"/>
<dbReference type="RefSeq" id="XP_062680332.1">
    <property type="nucleotide sequence ID" value="XM_062831038.1"/>
</dbReference>
<dbReference type="PANTHER" id="PTHR33112">
    <property type="entry name" value="DOMAIN PROTEIN, PUTATIVE-RELATED"/>
    <property type="match status" value="1"/>
</dbReference>
<evidence type="ECO:0000259" key="1">
    <source>
        <dbReference type="Pfam" id="PF06985"/>
    </source>
</evidence>
<dbReference type="GeneID" id="87868192"/>
<dbReference type="AlphaFoldDB" id="A0AAE0JDL3"/>
<sequence length="719" mass="81194">MICSVCKKTFELLISLARSPSSARVYPKGPPDASHHGDIESFKSSLEQKCYVCTAMWESLKPGERKDWENTWMNRVWDDDPKSVSVASIGVTTPSAHLGYDQDYTICLRLYLSPGPLGEIPKILTQTFFLLEPPIAQRSSRRKRLRKLFLERTEEPESALTRPVLGLTTAASLDLAKSWVNNCVAHHAQCKIYANQVTWLPTRLLYFTAGTVQLIETKETKPTTPYMTLTHRWGFADEEKMMLNKRTYPSLRGGISLSSMPKLFQEVINVALHLGVNYIWIDALCIFQDKDDQTDWHQEASQMQKVYSNSFCNISAADATSCSDTLFSQPRNPEEEILPQTIYLNLVPASPYSVSSISSQSSSCLPSSIVARLVFPKLAYTAKTRPKTRIESFTLTDLSLWSNQVSQALVNTRAWVLQERVLAPRVLHFGRRQLFWECRCSEACEAFPFGDLPSRMISGEEAGLSFPSDKLIAISGLAKLFQSLAKRDDYLAGLWRHRLEAELLWVNTSTQYFGAKPATKRPERYRAPSWSWASIDGPLVPGLPTEVQDHLFMIRVEDVQLSYLTEDKTGEVTGGWLRLRGRLLETELVRVSDTDGALWWMVKLEGVSMFDEGALPNPGILDPRVCLDVVQDDFKREKEEGLVFSMVAKTGGRSTGGNMYMLLFKLVDREKGVYQRLGIMVVAGDAMKRRVLEVQRGLDKPRLPCVELHEDGQHSIIVI</sequence>
<dbReference type="Proteomes" id="UP001278500">
    <property type="component" value="Unassembled WGS sequence"/>
</dbReference>
<evidence type="ECO:0000313" key="2">
    <source>
        <dbReference type="EMBL" id="KAK3342539.1"/>
    </source>
</evidence>
<dbReference type="Pfam" id="PF06985">
    <property type="entry name" value="HET"/>
    <property type="match status" value="1"/>
</dbReference>
<reference evidence="2" key="2">
    <citation type="submission" date="2023-06" db="EMBL/GenBank/DDBJ databases">
        <authorList>
            <consortium name="Lawrence Berkeley National Laboratory"/>
            <person name="Haridas S."/>
            <person name="Hensen N."/>
            <person name="Bonometti L."/>
            <person name="Westerberg I."/>
            <person name="Brannstrom I.O."/>
            <person name="Guillou S."/>
            <person name="Cros-Aarteil S."/>
            <person name="Calhoun S."/>
            <person name="Kuo A."/>
            <person name="Mondo S."/>
            <person name="Pangilinan J."/>
            <person name="Riley R."/>
            <person name="Labutti K."/>
            <person name="Andreopoulos B."/>
            <person name="Lipzen A."/>
            <person name="Chen C."/>
            <person name="Yanf M."/>
            <person name="Daum C."/>
            <person name="Ng V."/>
            <person name="Clum A."/>
            <person name="Steindorff A."/>
            <person name="Ohm R."/>
            <person name="Martin F."/>
            <person name="Silar P."/>
            <person name="Natvig D."/>
            <person name="Lalanne C."/>
            <person name="Gautier V."/>
            <person name="Ament-Velasquez S.L."/>
            <person name="Kruys A."/>
            <person name="Hutchinson M.I."/>
            <person name="Powell A.J."/>
            <person name="Barry K."/>
            <person name="Miller A.N."/>
            <person name="Grigoriev I.V."/>
            <person name="Debuchy R."/>
            <person name="Gladieux P."/>
            <person name="Thoren M.H."/>
            <person name="Johannesson H."/>
        </authorList>
    </citation>
    <scope>NUCLEOTIDE SEQUENCE</scope>
    <source>
        <strain evidence="2">CBS 560.94</strain>
    </source>
</reference>
<evidence type="ECO:0000313" key="3">
    <source>
        <dbReference type="Proteomes" id="UP001278500"/>
    </source>
</evidence>
<dbReference type="InterPro" id="IPR010730">
    <property type="entry name" value="HET"/>
</dbReference>
<reference evidence="2" key="1">
    <citation type="journal article" date="2023" name="Mol. Phylogenet. Evol.">
        <title>Genome-scale phylogeny and comparative genomics of the fungal order Sordariales.</title>
        <authorList>
            <person name="Hensen N."/>
            <person name="Bonometti L."/>
            <person name="Westerberg I."/>
            <person name="Brannstrom I.O."/>
            <person name="Guillou S."/>
            <person name="Cros-Aarteil S."/>
            <person name="Calhoun S."/>
            <person name="Haridas S."/>
            <person name="Kuo A."/>
            <person name="Mondo S."/>
            <person name="Pangilinan J."/>
            <person name="Riley R."/>
            <person name="LaButti K."/>
            <person name="Andreopoulos B."/>
            <person name="Lipzen A."/>
            <person name="Chen C."/>
            <person name="Yan M."/>
            <person name="Daum C."/>
            <person name="Ng V."/>
            <person name="Clum A."/>
            <person name="Steindorff A."/>
            <person name="Ohm R.A."/>
            <person name="Martin F."/>
            <person name="Silar P."/>
            <person name="Natvig D.O."/>
            <person name="Lalanne C."/>
            <person name="Gautier V."/>
            <person name="Ament-Velasquez S.L."/>
            <person name="Kruys A."/>
            <person name="Hutchinson M.I."/>
            <person name="Powell A.J."/>
            <person name="Barry K."/>
            <person name="Miller A.N."/>
            <person name="Grigoriev I.V."/>
            <person name="Debuchy R."/>
            <person name="Gladieux P."/>
            <person name="Hiltunen Thoren M."/>
            <person name="Johannesson H."/>
        </authorList>
    </citation>
    <scope>NUCLEOTIDE SEQUENCE</scope>
    <source>
        <strain evidence="2">CBS 560.94</strain>
    </source>
</reference>
<feature type="domain" description="Heterokaryon incompatibility" evidence="1">
    <location>
        <begin position="226"/>
        <end position="419"/>
    </location>
</feature>
<organism evidence="2 3">
    <name type="scientific">Neurospora tetraspora</name>
    <dbReference type="NCBI Taxonomy" id="94610"/>
    <lineage>
        <taxon>Eukaryota</taxon>
        <taxon>Fungi</taxon>
        <taxon>Dikarya</taxon>
        <taxon>Ascomycota</taxon>
        <taxon>Pezizomycotina</taxon>
        <taxon>Sordariomycetes</taxon>
        <taxon>Sordariomycetidae</taxon>
        <taxon>Sordariales</taxon>
        <taxon>Sordariaceae</taxon>
        <taxon>Neurospora</taxon>
    </lineage>
</organism>
<dbReference type="PANTHER" id="PTHR33112:SF11">
    <property type="entry name" value="HETEROKARYON INCOMPATIBILITY DOMAIN-CONTAINING PROTEIN"/>
    <property type="match status" value="1"/>
</dbReference>
<accession>A0AAE0JDL3</accession>
<gene>
    <name evidence="2" type="ORF">B0H65DRAFT_589576</name>
</gene>
<name>A0AAE0JDL3_9PEZI</name>
<protein>
    <submittedName>
        <fullName evidence="2">Heterokaryon incompatibility protein-domain-containing protein</fullName>
    </submittedName>
</protein>
<dbReference type="EMBL" id="JAUEPP010000005">
    <property type="protein sequence ID" value="KAK3342539.1"/>
    <property type="molecule type" value="Genomic_DNA"/>
</dbReference>
<keyword evidence="3" id="KW-1185">Reference proteome</keyword>
<comment type="caution">
    <text evidence="2">The sequence shown here is derived from an EMBL/GenBank/DDBJ whole genome shotgun (WGS) entry which is preliminary data.</text>
</comment>